<feature type="signal peptide" evidence="5">
    <location>
        <begin position="1"/>
        <end position="18"/>
    </location>
</feature>
<dbReference type="Pfam" id="PF00331">
    <property type="entry name" value="Glyco_hydro_10"/>
    <property type="match status" value="1"/>
</dbReference>
<dbReference type="PRINTS" id="PR00134">
    <property type="entry name" value="GLHYDRLASE10"/>
</dbReference>
<keyword evidence="2 7" id="KW-0378">Hydrolase</keyword>
<dbReference type="GO" id="GO:0000272">
    <property type="term" value="P:polysaccharide catabolic process"/>
    <property type="evidence" value="ECO:0007669"/>
    <property type="project" value="UniProtKB-KW"/>
</dbReference>
<dbReference type="InterPro" id="IPR017853">
    <property type="entry name" value="GH"/>
</dbReference>
<accession>A4UWT5</accession>
<keyword evidence="4" id="KW-0624">Polysaccharide degradation</keyword>
<dbReference type="PANTHER" id="PTHR31490">
    <property type="entry name" value="GLYCOSYL HYDROLASE"/>
    <property type="match status" value="1"/>
</dbReference>
<dbReference type="GO" id="GO:0031176">
    <property type="term" value="F:endo-1,4-beta-xylanase activity"/>
    <property type="evidence" value="ECO:0007669"/>
    <property type="project" value="UniProtKB-ARBA"/>
</dbReference>
<dbReference type="SMART" id="SM00633">
    <property type="entry name" value="Glyco_10"/>
    <property type="match status" value="1"/>
</dbReference>
<feature type="chain" id="PRO_5002675078" evidence="5">
    <location>
        <begin position="19"/>
        <end position="304"/>
    </location>
</feature>
<dbReference type="AlphaFoldDB" id="A4UWT5"/>
<dbReference type="InterPro" id="IPR044846">
    <property type="entry name" value="GH10"/>
</dbReference>
<proteinExistence type="evidence at transcript level"/>
<evidence type="ECO:0000259" key="6">
    <source>
        <dbReference type="PROSITE" id="PS51760"/>
    </source>
</evidence>
<evidence type="ECO:0000256" key="4">
    <source>
        <dbReference type="ARBA" id="ARBA00023326"/>
    </source>
</evidence>
<evidence type="ECO:0000256" key="5">
    <source>
        <dbReference type="SAM" id="SignalP"/>
    </source>
</evidence>
<dbReference type="EMBL" id="AB274586">
    <property type="protein sequence ID" value="BAF57345.1"/>
    <property type="molecule type" value="mRNA"/>
</dbReference>
<evidence type="ECO:0000256" key="2">
    <source>
        <dbReference type="ARBA" id="ARBA00022801"/>
    </source>
</evidence>
<dbReference type="SUPFAM" id="SSF51445">
    <property type="entry name" value="(Trans)glycosidases"/>
    <property type="match status" value="1"/>
</dbReference>
<evidence type="ECO:0000256" key="1">
    <source>
        <dbReference type="ARBA" id="ARBA00007495"/>
    </source>
</evidence>
<sequence length="304" mass="32868">MFTLLALHAFARSPLAQGCSKWVGNIIPGSVPSNWDKYWNQVTSENGCKWGTVQSSQSSFNWNECDVAYNHAKTAGIPFKYHTFVWGSQEPGFINSLSGDAAKTAVESLISAAKAKYSPDFIDVVNEALHAPSSIRSGLGGDGSTGWDWVVWSFKTARAAFGSAKLLINDYGIINDASAVTRYLTIINALKSAGYIDGIGIQCHQFNVNDLSAATITSNLNSLAATSLPIYVSELDINGNSEQDQSSIYQRVFPALFEHSGVKGITLWGYISGSTWKDGTGIVESGGQERAAIKWLAEYLESHC</sequence>
<comment type="similarity">
    <text evidence="1">Belongs to the glycosyl hydrolase 10 (cellulase F) family.</text>
</comment>
<evidence type="ECO:0000256" key="3">
    <source>
        <dbReference type="ARBA" id="ARBA00023277"/>
    </source>
</evidence>
<dbReference type="PROSITE" id="PS51760">
    <property type="entry name" value="GH10_2"/>
    <property type="match status" value="1"/>
</dbReference>
<reference evidence="7" key="1">
    <citation type="journal article" date="2010" name="PLoS ONE">
        <title>Phylogenetic analysis of cellulolytic enzyme genes from representative lineages of termites and a related cockroach.</title>
        <authorList>
            <person name="Todaka N."/>
            <person name="Inoue T."/>
            <person name="Saita K."/>
            <person name="Ohkuma M."/>
            <person name="Nalepa C.A."/>
            <person name="Lenz M."/>
            <person name="Kudo T."/>
            <person name="Moriya S."/>
        </authorList>
    </citation>
    <scope>NUCLEOTIDE SEQUENCE</scope>
</reference>
<keyword evidence="3" id="KW-0119">Carbohydrate metabolism</keyword>
<dbReference type="CAZy" id="GH10">
    <property type="family name" value="Glycoside Hydrolase Family 10"/>
</dbReference>
<organism evidence="7">
    <name type="scientific">uncultured symbiotic protist of Hodotermopsis sjoestedti</name>
    <dbReference type="NCBI Taxonomy" id="403659"/>
    <lineage>
        <taxon>Eukaryota</taxon>
        <taxon>environmental samples</taxon>
    </lineage>
</organism>
<dbReference type="InterPro" id="IPR001000">
    <property type="entry name" value="GH10_dom"/>
</dbReference>
<evidence type="ECO:0000313" key="7">
    <source>
        <dbReference type="EMBL" id="BAF57345.1"/>
    </source>
</evidence>
<dbReference type="Gene3D" id="3.20.20.80">
    <property type="entry name" value="Glycosidases"/>
    <property type="match status" value="1"/>
</dbReference>
<protein>
    <submittedName>
        <fullName evidence="7">Putative glycosyl hydrolase family10</fullName>
    </submittedName>
</protein>
<dbReference type="PANTHER" id="PTHR31490:SF1">
    <property type="entry name" value="ENDO-1,4-BETA-XYLANASE 1"/>
    <property type="match status" value="1"/>
</dbReference>
<name>A4UWT5_9EUKA</name>
<feature type="domain" description="GH10" evidence="6">
    <location>
        <begin position="28"/>
        <end position="299"/>
    </location>
</feature>
<keyword evidence="5" id="KW-0732">Signal</keyword>